<name>A0A2V0P842_9CHLO</name>
<proteinExistence type="predicted"/>
<dbReference type="OrthoDB" id="538147at2759"/>
<dbReference type="EMBL" id="BDRX01000069">
    <property type="protein sequence ID" value="GBF95729.1"/>
    <property type="molecule type" value="Genomic_DNA"/>
</dbReference>
<accession>A0A2V0P842</accession>
<reference evidence="1 2" key="1">
    <citation type="journal article" date="2018" name="Sci. Rep.">
        <title>Raphidocelis subcapitata (=Pseudokirchneriella subcapitata) provides an insight into genome evolution and environmental adaptations in the Sphaeropleales.</title>
        <authorList>
            <person name="Suzuki S."/>
            <person name="Yamaguchi H."/>
            <person name="Nakajima N."/>
            <person name="Kawachi M."/>
        </authorList>
    </citation>
    <scope>NUCLEOTIDE SEQUENCE [LARGE SCALE GENOMIC DNA]</scope>
    <source>
        <strain evidence="1 2">NIES-35</strain>
    </source>
</reference>
<evidence type="ECO:0000313" key="1">
    <source>
        <dbReference type="EMBL" id="GBF95729.1"/>
    </source>
</evidence>
<organism evidence="1 2">
    <name type="scientific">Raphidocelis subcapitata</name>
    <dbReference type="NCBI Taxonomy" id="307507"/>
    <lineage>
        <taxon>Eukaryota</taxon>
        <taxon>Viridiplantae</taxon>
        <taxon>Chlorophyta</taxon>
        <taxon>core chlorophytes</taxon>
        <taxon>Chlorophyceae</taxon>
        <taxon>CS clade</taxon>
        <taxon>Sphaeropleales</taxon>
        <taxon>Selenastraceae</taxon>
        <taxon>Raphidocelis</taxon>
    </lineage>
</organism>
<keyword evidence="2" id="KW-1185">Reference proteome</keyword>
<protein>
    <submittedName>
        <fullName evidence="1">Uncharacterized protein</fullName>
    </submittedName>
</protein>
<dbReference type="Proteomes" id="UP000247498">
    <property type="component" value="Unassembled WGS sequence"/>
</dbReference>
<dbReference type="InParanoid" id="A0A2V0P842"/>
<sequence length="229" mass="24384">MAAAAMRAPDPSLLDALPPADLGAGLGPASASAAGHEDGGGDARVLRLGPVSLALASSDAQMRFKLRQASAGGAFQLSDKIRASVGAFYSKTDDRIGPTASITYMLDDRTRFEVTERRALIKRKWAWSRGNFSLGLGAECALLHTGLAPGAVRRPELHLSIDHIKPLRYEILGVGLALLANLPISLRDKELEKATLTSRLLGFTRATLKRTGYASFRLHVSELAGVLDV</sequence>
<comment type="caution">
    <text evidence="1">The sequence shown here is derived from an EMBL/GenBank/DDBJ whole genome shotgun (WGS) entry which is preliminary data.</text>
</comment>
<dbReference type="AlphaFoldDB" id="A0A2V0P842"/>
<gene>
    <name evidence="1" type="ORF">Rsub_08711</name>
</gene>
<evidence type="ECO:0000313" key="2">
    <source>
        <dbReference type="Proteomes" id="UP000247498"/>
    </source>
</evidence>